<organism evidence="9 10">
    <name type="scientific">Alkalimonas cellulosilytica</name>
    <dbReference type="NCBI Taxonomy" id="3058395"/>
    <lineage>
        <taxon>Bacteria</taxon>
        <taxon>Pseudomonadati</taxon>
        <taxon>Pseudomonadota</taxon>
        <taxon>Gammaproteobacteria</taxon>
        <taxon>Alkalimonas</taxon>
    </lineage>
</organism>
<dbReference type="EMBL" id="JAUHLI010000018">
    <property type="protein sequence ID" value="MEE2002902.1"/>
    <property type="molecule type" value="Genomic_DNA"/>
</dbReference>
<protein>
    <submittedName>
        <fullName evidence="9">C-type cytochrome</fullName>
    </submittedName>
</protein>
<keyword evidence="7" id="KW-0732">Signal</keyword>
<dbReference type="InterPro" id="IPR009056">
    <property type="entry name" value="Cyt_c-like_dom"/>
</dbReference>
<evidence type="ECO:0000313" key="10">
    <source>
        <dbReference type="Proteomes" id="UP001336314"/>
    </source>
</evidence>
<evidence type="ECO:0000313" key="9">
    <source>
        <dbReference type="EMBL" id="MEE2002902.1"/>
    </source>
</evidence>
<evidence type="ECO:0000256" key="4">
    <source>
        <dbReference type="ARBA" id="ARBA00022982"/>
    </source>
</evidence>
<proteinExistence type="predicted"/>
<evidence type="ECO:0000256" key="1">
    <source>
        <dbReference type="ARBA" id="ARBA00022448"/>
    </source>
</evidence>
<comment type="caution">
    <text evidence="9">The sequence shown here is derived from an EMBL/GenBank/DDBJ whole genome shotgun (WGS) entry which is preliminary data.</text>
</comment>
<dbReference type="InterPro" id="IPR036909">
    <property type="entry name" value="Cyt_c-like_dom_sf"/>
</dbReference>
<evidence type="ECO:0000256" key="7">
    <source>
        <dbReference type="SAM" id="SignalP"/>
    </source>
</evidence>
<dbReference type="InterPro" id="IPR050597">
    <property type="entry name" value="Cytochrome_c_Oxidase_Subunit"/>
</dbReference>
<accession>A0ABU7JA89</accession>
<dbReference type="SUPFAM" id="SSF46626">
    <property type="entry name" value="Cytochrome c"/>
    <property type="match status" value="1"/>
</dbReference>
<keyword evidence="3 6" id="KW-0479">Metal-binding</keyword>
<keyword evidence="10" id="KW-1185">Reference proteome</keyword>
<keyword evidence="2 6" id="KW-0349">Heme</keyword>
<dbReference type="Proteomes" id="UP001336314">
    <property type="component" value="Unassembled WGS sequence"/>
</dbReference>
<evidence type="ECO:0000256" key="2">
    <source>
        <dbReference type="ARBA" id="ARBA00022617"/>
    </source>
</evidence>
<name>A0ABU7JA89_9GAMM</name>
<keyword evidence="5 6" id="KW-0408">Iron</keyword>
<gene>
    <name evidence="9" type="ORF">QWY20_15705</name>
</gene>
<dbReference type="Pfam" id="PF00034">
    <property type="entry name" value="Cytochrom_C"/>
    <property type="match status" value="1"/>
</dbReference>
<sequence>MLTKAAFQLKALISACSLSGVLLLSGCAEPETATSASSEPLDPVAAAQQELLSKGRIRAASCAACHGPQGISNNPMYPSLAGQDENHLLQSMLAYRSGEKVNALMSPQARSLSDQDIALLAAYYAALPGQ</sequence>
<dbReference type="PROSITE" id="PS51257">
    <property type="entry name" value="PROKAR_LIPOPROTEIN"/>
    <property type="match status" value="1"/>
</dbReference>
<evidence type="ECO:0000259" key="8">
    <source>
        <dbReference type="PROSITE" id="PS51007"/>
    </source>
</evidence>
<dbReference type="PANTHER" id="PTHR33751">
    <property type="entry name" value="CBB3-TYPE CYTOCHROME C OXIDASE SUBUNIT FIXP"/>
    <property type="match status" value="1"/>
</dbReference>
<keyword evidence="4" id="KW-0249">Electron transport</keyword>
<dbReference type="RefSeq" id="WP_330129947.1">
    <property type="nucleotide sequence ID" value="NZ_JAUHLI010000018.1"/>
</dbReference>
<dbReference type="Gene3D" id="1.10.760.10">
    <property type="entry name" value="Cytochrome c-like domain"/>
    <property type="match status" value="1"/>
</dbReference>
<feature type="signal peptide" evidence="7">
    <location>
        <begin position="1"/>
        <end position="28"/>
    </location>
</feature>
<dbReference type="PANTHER" id="PTHR33751:SF9">
    <property type="entry name" value="CYTOCHROME C4"/>
    <property type="match status" value="1"/>
</dbReference>
<evidence type="ECO:0000256" key="5">
    <source>
        <dbReference type="ARBA" id="ARBA00023004"/>
    </source>
</evidence>
<feature type="chain" id="PRO_5046473256" evidence="7">
    <location>
        <begin position="29"/>
        <end position="130"/>
    </location>
</feature>
<keyword evidence="1" id="KW-0813">Transport</keyword>
<evidence type="ECO:0000256" key="3">
    <source>
        <dbReference type="ARBA" id="ARBA00022723"/>
    </source>
</evidence>
<feature type="domain" description="Cytochrome c" evidence="8">
    <location>
        <begin position="43"/>
        <end position="128"/>
    </location>
</feature>
<evidence type="ECO:0000256" key="6">
    <source>
        <dbReference type="PROSITE-ProRule" id="PRU00433"/>
    </source>
</evidence>
<dbReference type="PROSITE" id="PS51007">
    <property type="entry name" value="CYTC"/>
    <property type="match status" value="1"/>
</dbReference>
<reference evidence="9 10" key="1">
    <citation type="submission" date="2023-07" db="EMBL/GenBank/DDBJ databases">
        <title>Alkalimonas sp., MEB108 novel, alkaliphilic bacterium isolated from Lonar Lake, India.</title>
        <authorList>
            <person name="Joshi A."/>
            <person name="Thite S."/>
        </authorList>
    </citation>
    <scope>NUCLEOTIDE SEQUENCE [LARGE SCALE GENOMIC DNA]</scope>
    <source>
        <strain evidence="9 10">MEB108</strain>
    </source>
</reference>